<keyword evidence="3" id="KW-0963">Cytoplasm</keyword>
<feature type="compositionally biased region" description="Low complexity" evidence="5">
    <location>
        <begin position="464"/>
        <end position="482"/>
    </location>
</feature>
<evidence type="ECO:0000313" key="8">
    <source>
        <dbReference type="Proteomes" id="UP000717328"/>
    </source>
</evidence>
<feature type="compositionally biased region" description="Polar residues" evidence="5">
    <location>
        <begin position="223"/>
        <end position="240"/>
    </location>
</feature>
<dbReference type="OrthoDB" id="3242303at2759"/>
<dbReference type="InterPro" id="IPR027329">
    <property type="entry name" value="TPX2_C"/>
</dbReference>
<feature type="compositionally biased region" description="Low complexity" evidence="5">
    <location>
        <begin position="380"/>
        <end position="394"/>
    </location>
</feature>
<evidence type="ECO:0000256" key="3">
    <source>
        <dbReference type="ARBA" id="ARBA00022490"/>
    </source>
</evidence>
<proteinExistence type="inferred from homology"/>
<feature type="compositionally biased region" description="Polar residues" evidence="5">
    <location>
        <begin position="325"/>
        <end position="346"/>
    </location>
</feature>
<dbReference type="Pfam" id="PF06886">
    <property type="entry name" value="TPX2"/>
    <property type="match status" value="1"/>
</dbReference>
<feature type="compositionally biased region" description="Polar residues" evidence="5">
    <location>
        <begin position="488"/>
        <end position="506"/>
    </location>
</feature>
<feature type="region of interest" description="Disordered" evidence="5">
    <location>
        <begin position="700"/>
        <end position="735"/>
    </location>
</feature>
<feature type="compositionally biased region" description="Basic and acidic residues" evidence="5">
    <location>
        <begin position="582"/>
        <end position="598"/>
    </location>
</feature>
<feature type="compositionally biased region" description="Polar residues" evidence="5">
    <location>
        <begin position="449"/>
        <end position="463"/>
    </location>
</feature>
<feature type="region of interest" description="Disordered" evidence="5">
    <location>
        <begin position="662"/>
        <end position="684"/>
    </location>
</feature>
<reference evidence="7" key="2">
    <citation type="submission" date="2021-10" db="EMBL/GenBank/DDBJ databases">
        <title>Phylogenomics reveals ancestral predisposition of the termite-cultivated fungus Termitomyces towards a domesticated lifestyle.</title>
        <authorList>
            <person name="Auxier B."/>
            <person name="Grum-Grzhimaylo A."/>
            <person name="Cardenas M.E."/>
            <person name="Lodge J.D."/>
            <person name="Laessoe T."/>
            <person name="Pedersen O."/>
            <person name="Smith M.E."/>
            <person name="Kuyper T.W."/>
            <person name="Franco-Molano E.A."/>
            <person name="Baroni T.J."/>
            <person name="Aanen D.K."/>
        </authorList>
    </citation>
    <scope>NUCLEOTIDE SEQUENCE</scope>
    <source>
        <strain evidence="7">D49</strain>
    </source>
</reference>
<evidence type="ECO:0000313" key="7">
    <source>
        <dbReference type="EMBL" id="KAG5649946.1"/>
    </source>
</evidence>
<feature type="compositionally biased region" description="Low complexity" evidence="5">
    <location>
        <begin position="407"/>
        <end position="416"/>
    </location>
</feature>
<protein>
    <recommendedName>
        <fullName evidence="6">TPX2 C-terminal domain-containing protein</fullName>
    </recommendedName>
</protein>
<feature type="compositionally biased region" description="Polar residues" evidence="5">
    <location>
        <begin position="514"/>
        <end position="524"/>
    </location>
</feature>
<comment type="subcellular location">
    <subcellularLocation>
        <location evidence="1">Cytoplasm</location>
        <location evidence="1">Cytoskeleton</location>
    </subcellularLocation>
</comment>
<accession>A0A9P7KF67</accession>
<evidence type="ECO:0000256" key="1">
    <source>
        <dbReference type="ARBA" id="ARBA00004245"/>
    </source>
</evidence>
<dbReference type="Proteomes" id="UP000717328">
    <property type="component" value="Unassembled WGS sequence"/>
</dbReference>
<keyword evidence="4" id="KW-0206">Cytoskeleton</keyword>
<reference evidence="7" key="1">
    <citation type="submission" date="2021-02" db="EMBL/GenBank/DDBJ databases">
        <authorList>
            <person name="Nieuwenhuis M."/>
            <person name="Van De Peppel L.J.J."/>
        </authorList>
    </citation>
    <scope>NUCLEOTIDE SEQUENCE</scope>
    <source>
        <strain evidence="7">D49</strain>
    </source>
</reference>
<comment type="similarity">
    <text evidence="2">Belongs to the TPX2 family.</text>
</comment>
<organism evidence="7 8">
    <name type="scientific">Sphagnurus paluster</name>
    <dbReference type="NCBI Taxonomy" id="117069"/>
    <lineage>
        <taxon>Eukaryota</taxon>
        <taxon>Fungi</taxon>
        <taxon>Dikarya</taxon>
        <taxon>Basidiomycota</taxon>
        <taxon>Agaricomycotina</taxon>
        <taxon>Agaricomycetes</taxon>
        <taxon>Agaricomycetidae</taxon>
        <taxon>Agaricales</taxon>
        <taxon>Tricholomatineae</taxon>
        <taxon>Lyophyllaceae</taxon>
        <taxon>Sphagnurus</taxon>
    </lineage>
</organism>
<keyword evidence="8" id="KW-1185">Reference proteome</keyword>
<evidence type="ECO:0000256" key="4">
    <source>
        <dbReference type="ARBA" id="ARBA00023212"/>
    </source>
</evidence>
<name>A0A9P7KF67_9AGAR</name>
<evidence type="ECO:0000256" key="2">
    <source>
        <dbReference type="ARBA" id="ARBA00005885"/>
    </source>
</evidence>
<sequence>MPPLGCDTGDELSLRHLPDISDSSFSFQIPDSLSKADLLLGDDDMSFLRDTNDSESTPVKAAPDPLTLSQITPRPMHALSTVLQDQPKDTEAIPTLGIPLKPNLERTPHGIAKTMLKTRMAHPTANPKLTHLSVTQAPLVVNTSSAASRLDTLRTEVQLLATDQHELSEGSVHKRDVKALHDDEARFKGYKRTRPILKPKRTVISGGISKTRNNNNYSLSILPRNTTSAPNPQQHSSDQVTPPVASVAGELLQDEQNPDESMCSTAPGGVAERLVMYSQKFLSSFGSVIPDCTAPAIDISPELAPHTDTIQTNNTVQVHERDNPLTLSQLSPSKRVTSIPTESAEVTMSVPISPMRTSAKRPAPVTGASTEPTAKKGKNAAVAADTQPAAPSAPVLRTSARARVPKGGSSSGSTSTMRARNTRAAKTSTLRKAPASAPTSSTASVSAAQLGSSNQESVPARNNVSGSRCSSLVGSGSGSLHISHCDNLATSLNSPSEEQPQGSTSKKPGPTPLSMGTSTAQGTSFARRDMRVSPSSFPSRVNGSGLEAWTLRVARLGDAVLPPVNPTKPVEFTFSVDARIESRKAESEKDKDKDKDVRPFTSQSLSQKPRKQVPDFKTLHAQHEAEVALRKENITPVVPLPLTLNTEERARERERFDELVREKERELERAKEQRRKELEEAEEREIRELRKRAVPKAHEVPEWYKEAPKKKKRELDASGNSGSGPIMNALSLPFG</sequence>
<dbReference type="EMBL" id="JABCKI010000621">
    <property type="protein sequence ID" value="KAG5649946.1"/>
    <property type="molecule type" value="Genomic_DNA"/>
</dbReference>
<dbReference type="AlphaFoldDB" id="A0A9P7KF67"/>
<evidence type="ECO:0000256" key="5">
    <source>
        <dbReference type="SAM" id="MobiDB-lite"/>
    </source>
</evidence>
<comment type="caution">
    <text evidence="7">The sequence shown here is derived from an EMBL/GenBank/DDBJ whole genome shotgun (WGS) entry which is preliminary data.</text>
</comment>
<feature type="domain" description="TPX2 C-terminal" evidence="6">
    <location>
        <begin position="643"/>
        <end position="714"/>
    </location>
</feature>
<dbReference type="GO" id="GO:0005856">
    <property type="term" value="C:cytoskeleton"/>
    <property type="evidence" value="ECO:0007669"/>
    <property type="project" value="UniProtKB-SubCell"/>
</dbReference>
<feature type="region of interest" description="Disordered" evidence="5">
    <location>
        <begin position="320"/>
        <end position="541"/>
    </location>
</feature>
<feature type="region of interest" description="Disordered" evidence="5">
    <location>
        <begin position="582"/>
        <end position="615"/>
    </location>
</feature>
<evidence type="ECO:0000259" key="6">
    <source>
        <dbReference type="Pfam" id="PF06886"/>
    </source>
</evidence>
<feature type="compositionally biased region" description="Low complexity" evidence="5">
    <location>
        <begin position="433"/>
        <end position="448"/>
    </location>
</feature>
<gene>
    <name evidence="7" type="ORF">H0H81_001365</name>
</gene>
<feature type="region of interest" description="Disordered" evidence="5">
    <location>
        <begin position="223"/>
        <end position="242"/>
    </location>
</feature>